<reference evidence="1" key="1">
    <citation type="submission" date="2020-02" db="EMBL/GenBank/DDBJ databases">
        <authorList>
            <person name="Meier V. D."/>
        </authorList>
    </citation>
    <scope>NUCLEOTIDE SEQUENCE</scope>
    <source>
        <strain evidence="1">AVDCRST_MAG75</strain>
    </source>
</reference>
<dbReference type="EMBL" id="CADCUO010000039">
    <property type="protein sequence ID" value="CAA9376389.1"/>
    <property type="molecule type" value="Genomic_DNA"/>
</dbReference>
<proteinExistence type="predicted"/>
<accession>A0A6J4N3I2</accession>
<sequence>MINSQPASTDQPINLRVPGVGRLVQEPDAHRRAAMCGAACRPLAE</sequence>
<dbReference type="AlphaFoldDB" id="A0A6J4N3I2"/>
<evidence type="ECO:0000313" key="1">
    <source>
        <dbReference type="EMBL" id="CAA9376389.1"/>
    </source>
</evidence>
<gene>
    <name evidence="1" type="ORF">AVDCRST_MAG75-571</name>
</gene>
<organism evidence="1">
    <name type="scientific">uncultured Propionibacteriaceae bacterium</name>
    <dbReference type="NCBI Taxonomy" id="257457"/>
    <lineage>
        <taxon>Bacteria</taxon>
        <taxon>Bacillati</taxon>
        <taxon>Actinomycetota</taxon>
        <taxon>Actinomycetes</taxon>
        <taxon>Propionibacteriales</taxon>
        <taxon>Propionibacteriaceae</taxon>
        <taxon>environmental samples</taxon>
    </lineage>
</organism>
<name>A0A6J4N3I2_9ACTN</name>
<protein>
    <submittedName>
        <fullName evidence="1">Uncharacterized protein</fullName>
    </submittedName>
</protein>